<feature type="domain" description="CAAX prenyl protease 1 N-terminal" evidence="16">
    <location>
        <begin position="27"/>
        <end position="204"/>
    </location>
</feature>
<evidence type="ECO:0000259" key="15">
    <source>
        <dbReference type="Pfam" id="PF01435"/>
    </source>
</evidence>
<feature type="active site" description="Proton donor" evidence="11">
    <location>
        <position position="359"/>
    </location>
</feature>
<evidence type="ECO:0000256" key="7">
    <source>
        <dbReference type="ARBA" id="ARBA00022833"/>
    </source>
</evidence>
<comment type="cofactor">
    <cofactor evidence="12 13">
        <name>Zn(2+)</name>
        <dbReference type="ChEBI" id="CHEBI:29105"/>
    </cofactor>
    <text evidence="12 13">Binds 1 zinc ion per subunit.</text>
</comment>
<keyword evidence="7 12" id="KW-0862">Zinc</keyword>
<dbReference type="FunFam" id="3.30.2010.10:FF:000002">
    <property type="entry name" value="CAAX prenyl protease"/>
    <property type="match status" value="1"/>
</dbReference>
<keyword evidence="9 13" id="KW-0482">Metalloprotease</keyword>
<dbReference type="GO" id="GO:0071586">
    <property type="term" value="P:CAAX-box protein processing"/>
    <property type="evidence" value="ECO:0007669"/>
    <property type="project" value="InterPro"/>
</dbReference>
<feature type="transmembrane region" description="Helical" evidence="14">
    <location>
        <begin position="69"/>
        <end position="91"/>
    </location>
</feature>
<dbReference type="EC" id="3.4.24.84" evidence="17"/>
<evidence type="ECO:0000256" key="8">
    <source>
        <dbReference type="ARBA" id="ARBA00022989"/>
    </source>
</evidence>
<keyword evidence="6" id="KW-0256">Endoplasmic reticulum</keyword>
<dbReference type="Gene3D" id="3.30.2010.10">
    <property type="entry name" value="Metalloproteases ('zincins'), catalytic domain"/>
    <property type="match status" value="1"/>
</dbReference>
<feature type="domain" description="Peptidase M48" evidence="15">
    <location>
        <begin position="207"/>
        <end position="411"/>
    </location>
</feature>
<keyword evidence="8 14" id="KW-1133">Transmembrane helix</keyword>
<dbReference type="AlphaFoldDB" id="A0A840MW88"/>
<feature type="transmembrane region" description="Helical" evidence="14">
    <location>
        <begin position="103"/>
        <end position="128"/>
    </location>
</feature>
<evidence type="ECO:0000313" key="18">
    <source>
        <dbReference type="Proteomes" id="UP000575898"/>
    </source>
</evidence>
<dbReference type="PANTHER" id="PTHR10120">
    <property type="entry name" value="CAAX PRENYL PROTEASE 1"/>
    <property type="match status" value="1"/>
</dbReference>
<keyword evidence="4 12" id="KW-0479">Metal-binding</keyword>
<dbReference type="Pfam" id="PF16491">
    <property type="entry name" value="Peptidase_M48_N"/>
    <property type="match status" value="1"/>
</dbReference>
<evidence type="ECO:0000259" key="16">
    <source>
        <dbReference type="Pfam" id="PF16491"/>
    </source>
</evidence>
<proteinExistence type="inferred from homology"/>
<dbReference type="GO" id="GO:0004222">
    <property type="term" value="F:metalloendopeptidase activity"/>
    <property type="evidence" value="ECO:0007669"/>
    <property type="project" value="InterPro"/>
</dbReference>
<dbReference type="InterPro" id="IPR027057">
    <property type="entry name" value="CAXX_Prtase_1"/>
</dbReference>
<evidence type="ECO:0000256" key="5">
    <source>
        <dbReference type="ARBA" id="ARBA00022801"/>
    </source>
</evidence>
<reference evidence="17 18" key="1">
    <citation type="submission" date="2020-08" db="EMBL/GenBank/DDBJ databases">
        <title>Genomic Encyclopedia of Type Strains, Phase IV (KMG-IV): sequencing the most valuable type-strain genomes for metagenomic binning, comparative biology and taxonomic classification.</title>
        <authorList>
            <person name="Goeker M."/>
        </authorList>
    </citation>
    <scope>NUCLEOTIDE SEQUENCE [LARGE SCALE GENOMIC DNA]</scope>
    <source>
        <strain evidence="17 18">DSM 27165</strain>
    </source>
</reference>
<dbReference type="EMBL" id="JACHHY010000017">
    <property type="protein sequence ID" value="MBB5019431.1"/>
    <property type="molecule type" value="Genomic_DNA"/>
</dbReference>
<evidence type="ECO:0000256" key="4">
    <source>
        <dbReference type="ARBA" id="ARBA00022723"/>
    </source>
</evidence>
<comment type="caution">
    <text evidence="17">The sequence shown here is derived from an EMBL/GenBank/DDBJ whole genome shotgun (WGS) entry which is preliminary data.</text>
</comment>
<dbReference type="Pfam" id="PF01435">
    <property type="entry name" value="Peptidase_M48"/>
    <property type="match status" value="1"/>
</dbReference>
<evidence type="ECO:0000256" key="6">
    <source>
        <dbReference type="ARBA" id="ARBA00022824"/>
    </source>
</evidence>
<evidence type="ECO:0000256" key="1">
    <source>
        <dbReference type="ARBA" id="ARBA00004477"/>
    </source>
</evidence>
<evidence type="ECO:0000256" key="9">
    <source>
        <dbReference type="ARBA" id="ARBA00023049"/>
    </source>
</evidence>
<feature type="binding site" evidence="12">
    <location>
        <position position="277"/>
    </location>
    <ligand>
        <name>Zn(2+)</name>
        <dbReference type="ChEBI" id="CHEBI:29105"/>
        <note>catalytic</note>
    </ligand>
</feature>
<accession>A0A840MW88</accession>
<evidence type="ECO:0000256" key="11">
    <source>
        <dbReference type="PIRSR" id="PIRSR627057-1"/>
    </source>
</evidence>
<keyword evidence="10 14" id="KW-0472">Membrane</keyword>
<evidence type="ECO:0000256" key="10">
    <source>
        <dbReference type="ARBA" id="ARBA00023136"/>
    </source>
</evidence>
<name>A0A840MW88_9PROT</name>
<keyword evidence="18" id="KW-1185">Reference proteome</keyword>
<feature type="active site" evidence="11">
    <location>
        <position position="278"/>
    </location>
</feature>
<feature type="binding site" evidence="12">
    <location>
        <position position="281"/>
    </location>
    <ligand>
        <name>Zn(2+)</name>
        <dbReference type="ChEBI" id="CHEBI:29105"/>
        <note>catalytic</note>
    </ligand>
</feature>
<sequence>MSTFTSIFIAAIVLTTMLRLWLSWRHIRHIGQHRGQVPDAFASQIPLADHQKAADYTQAKTRLGMISTLIDAGVLLVFTLGGGIEALHQFWLAELGQTLWQGIAMLLSVSFISSLIGWPLSMYATFVIEARFGFNRTTLATYITDLIKQSLLGLALGIPLLYAVLWLMGKMGDHWWLYVWVVWTAFQLVLLAVYPTWIAPLFNKFSPLEEGPIKARIEALLTKCGFTSNGLFMMDGSKRSAHGNAYFTGFGKSKRIVFFDTLLTQLEPAEIEAVLAHELGHFKHRHIIKRIVWSFFSSLAMFYVLGVLMQQPWFYQGLGVASQGTALALLLFFIAAPVFLFPLTPLGSLYSRKHEFEADRYAAAQADAKDLISALVKMYRDNASTLTPDPLHSTFYDSHPPASIRIAHLQAQQI</sequence>
<feature type="transmembrane region" description="Helical" evidence="14">
    <location>
        <begin position="149"/>
        <end position="169"/>
    </location>
</feature>
<keyword evidence="5 13" id="KW-0378">Hydrolase</keyword>
<protein>
    <submittedName>
        <fullName evidence="17">STE24 endopeptidase</fullName>
        <ecNumber evidence="17">3.4.24.84</ecNumber>
    </submittedName>
</protein>
<comment type="subcellular location">
    <subcellularLocation>
        <location evidence="1">Endoplasmic reticulum membrane</location>
        <topology evidence="1">Multi-pass membrane protein</topology>
    </subcellularLocation>
</comment>
<evidence type="ECO:0000256" key="12">
    <source>
        <dbReference type="PIRSR" id="PIRSR627057-2"/>
    </source>
</evidence>
<dbReference type="CDD" id="cd07343">
    <property type="entry name" value="M48A_Zmpste24p_like"/>
    <property type="match status" value="1"/>
</dbReference>
<feature type="transmembrane region" description="Helical" evidence="14">
    <location>
        <begin position="6"/>
        <end position="24"/>
    </location>
</feature>
<dbReference type="Proteomes" id="UP000575898">
    <property type="component" value="Unassembled WGS sequence"/>
</dbReference>
<evidence type="ECO:0000256" key="14">
    <source>
        <dbReference type="SAM" id="Phobius"/>
    </source>
</evidence>
<evidence type="ECO:0000256" key="3">
    <source>
        <dbReference type="ARBA" id="ARBA00022692"/>
    </source>
</evidence>
<evidence type="ECO:0000256" key="2">
    <source>
        <dbReference type="ARBA" id="ARBA00022670"/>
    </source>
</evidence>
<comment type="similarity">
    <text evidence="13">Belongs to the peptidase M48 family.</text>
</comment>
<feature type="transmembrane region" description="Helical" evidence="14">
    <location>
        <begin position="175"/>
        <end position="194"/>
    </location>
</feature>
<evidence type="ECO:0000256" key="13">
    <source>
        <dbReference type="RuleBase" id="RU003983"/>
    </source>
</evidence>
<evidence type="ECO:0000313" key="17">
    <source>
        <dbReference type="EMBL" id="MBB5019431.1"/>
    </source>
</evidence>
<keyword evidence="2 13" id="KW-0645">Protease</keyword>
<feature type="transmembrane region" description="Helical" evidence="14">
    <location>
        <begin position="291"/>
        <end position="309"/>
    </location>
</feature>
<feature type="binding site" evidence="12">
    <location>
        <position position="355"/>
    </location>
    <ligand>
        <name>Zn(2+)</name>
        <dbReference type="ChEBI" id="CHEBI:29105"/>
        <note>catalytic</note>
    </ligand>
</feature>
<dbReference type="InterPro" id="IPR001915">
    <property type="entry name" value="Peptidase_M48"/>
</dbReference>
<feature type="transmembrane region" description="Helical" evidence="14">
    <location>
        <begin position="321"/>
        <end position="343"/>
    </location>
</feature>
<dbReference type="RefSeq" id="WP_184040294.1">
    <property type="nucleotide sequence ID" value="NZ_JACHHY010000017.1"/>
</dbReference>
<dbReference type="InterPro" id="IPR032456">
    <property type="entry name" value="Peptidase_M48_N"/>
</dbReference>
<organism evidence="17 18">
    <name type="scientific">Chitinivorax tropicus</name>
    <dbReference type="NCBI Taxonomy" id="714531"/>
    <lineage>
        <taxon>Bacteria</taxon>
        <taxon>Pseudomonadati</taxon>
        <taxon>Pseudomonadota</taxon>
        <taxon>Betaproteobacteria</taxon>
        <taxon>Chitinivorax</taxon>
    </lineage>
</organism>
<keyword evidence="3 14" id="KW-0812">Transmembrane</keyword>
<dbReference type="GO" id="GO:0046872">
    <property type="term" value="F:metal ion binding"/>
    <property type="evidence" value="ECO:0007669"/>
    <property type="project" value="UniProtKB-KW"/>
</dbReference>
<gene>
    <name evidence="17" type="ORF">HNQ59_002733</name>
</gene>